<evidence type="ECO:0000313" key="8">
    <source>
        <dbReference type="Proteomes" id="UP000596742"/>
    </source>
</evidence>
<dbReference type="GO" id="GO:0061630">
    <property type="term" value="F:ubiquitin protein ligase activity"/>
    <property type="evidence" value="ECO:0007669"/>
    <property type="project" value="TreeGrafter"/>
</dbReference>
<dbReference type="Pfam" id="PF00097">
    <property type="entry name" value="zf-C3HC4"/>
    <property type="match status" value="1"/>
</dbReference>
<dbReference type="Gene3D" id="3.30.160.60">
    <property type="entry name" value="Classic Zinc Finger"/>
    <property type="match status" value="1"/>
</dbReference>
<dbReference type="CDD" id="cd19757">
    <property type="entry name" value="Bbox1"/>
    <property type="match status" value="1"/>
</dbReference>
<dbReference type="SMART" id="SM00184">
    <property type="entry name" value="RING"/>
    <property type="match status" value="1"/>
</dbReference>
<dbReference type="AlphaFoldDB" id="A0A8B6FMJ6"/>
<evidence type="ECO:0000259" key="5">
    <source>
        <dbReference type="PROSITE" id="PS50089"/>
    </source>
</evidence>
<dbReference type="SUPFAM" id="SSF57845">
    <property type="entry name" value="B-box zinc-binding domain"/>
    <property type="match status" value="1"/>
</dbReference>
<evidence type="ECO:0000256" key="1">
    <source>
        <dbReference type="ARBA" id="ARBA00022723"/>
    </source>
</evidence>
<keyword evidence="1" id="KW-0479">Metal-binding</keyword>
<dbReference type="GO" id="GO:0006513">
    <property type="term" value="P:protein monoubiquitination"/>
    <property type="evidence" value="ECO:0007669"/>
    <property type="project" value="TreeGrafter"/>
</dbReference>
<dbReference type="Proteomes" id="UP000596742">
    <property type="component" value="Unassembled WGS sequence"/>
</dbReference>
<protein>
    <submittedName>
        <fullName evidence="7">Tripartite motif-containing protein 2/3</fullName>
    </submittedName>
</protein>
<accession>A0A8B6FMJ6</accession>
<comment type="caution">
    <text evidence="7">The sequence shown here is derived from an EMBL/GenBank/DDBJ whole genome shotgun (WGS) entry which is preliminary data.</text>
</comment>
<dbReference type="InterPro" id="IPR000315">
    <property type="entry name" value="Znf_B-box"/>
</dbReference>
<sequence>MATSADVNMLKEEPFTENFADLLTCTICLETFKQPKCLPCLHTFYETCISTYIVSTVKEVKPRGFKCPVCRRHVPIGDSAETPDKWARNLPGNHFVVSMIDWRAMNKAENLCNACSIESITQKAISWCTICEEAYCDACERHHKKYKMTRNHKIVLIKDIIEATSSLNICSFVACDEHPDKTIEIYCKDHSRPCCTVCATVHHRKCEYVVNIDKAVSGVKESTKAKELMKKLKETSKN</sequence>
<feature type="domain" description="RING-type" evidence="5">
    <location>
        <begin position="25"/>
        <end position="71"/>
    </location>
</feature>
<dbReference type="CDD" id="cd19756">
    <property type="entry name" value="Bbox2"/>
    <property type="match status" value="1"/>
</dbReference>
<dbReference type="PROSITE" id="PS50089">
    <property type="entry name" value="ZF_RING_2"/>
    <property type="match status" value="1"/>
</dbReference>
<dbReference type="EMBL" id="UYJE01007169">
    <property type="protein sequence ID" value="VDI52422.1"/>
    <property type="molecule type" value="Genomic_DNA"/>
</dbReference>
<organism evidence="7 8">
    <name type="scientific">Mytilus galloprovincialis</name>
    <name type="common">Mediterranean mussel</name>
    <dbReference type="NCBI Taxonomy" id="29158"/>
    <lineage>
        <taxon>Eukaryota</taxon>
        <taxon>Metazoa</taxon>
        <taxon>Spiralia</taxon>
        <taxon>Lophotrochozoa</taxon>
        <taxon>Mollusca</taxon>
        <taxon>Bivalvia</taxon>
        <taxon>Autobranchia</taxon>
        <taxon>Pteriomorphia</taxon>
        <taxon>Mytilida</taxon>
        <taxon>Mytiloidea</taxon>
        <taxon>Mytilidae</taxon>
        <taxon>Mytilinae</taxon>
        <taxon>Mytilus</taxon>
    </lineage>
</organism>
<dbReference type="Gene3D" id="4.10.830.40">
    <property type="match status" value="1"/>
</dbReference>
<reference evidence="7" key="1">
    <citation type="submission" date="2018-11" db="EMBL/GenBank/DDBJ databases">
        <authorList>
            <person name="Alioto T."/>
            <person name="Alioto T."/>
        </authorList>
    </citation>
    <scope>NUCLEOTIDE SEQUENCE</scope>
</reference>
<dbReference type="OrthoDB" id="10066958at2759"/>
<dbReference type="Pfam" id="PF22586">
    <property type="entry name" value="ANCHR-like_BBOX"/>
    <property type="match status" value="1"/>
</dbReference>
<dbReference type="PROSITE" id="PS50119">
    <property type="entry name" value="ZF_BBOX"/>
    <property type="match status" value="2"/>
</dbReference>
<dbReference type="GO" id="GO:0008270">
    <property type="term" value="F:zinc ion binding"/>
    <property type="evidence" value="ECO:0007669"/>
    <property type="project" value="UniProtKB-KW"/>
</dbReference>
<dbReference type="InterPro" id="IPR018957">
    <property type="entry name" value="Znf_C3HC4_RING-type"/>
</dbReference>
<evidence type="ECO:0000259" key="6">
    <source>
        <dbReference type="PROSITE" id="PS50119"/>
    </source>
</evidence>
<evidence type="ECO:0000256" key="3">
    <source>
        <dbReference type="ARBA" id="ARBA00022833"/>
    </source>
</evidence>
<dbReference type="InterPro" id="IPR047153">
    <property type="entry name" value="TRIM45/56/19-like"/>
</dbReference>
<gene>
    <name evidence="7" type="ORF">MGAL_10B079116</name>
</gene>
<dbReference type="InterPro" id="IPR013083">
    <property type="entry name" value="Znf_RING/FYVE/PHD"/>
</dbReference>
<keyword evidence="8" id="KW-1185">Reference proteome</keyword>
<dbReference type="SMART" id="SM00336">
    <property type="entry name" value="BBOX"/>
    <property type="match status" value="2"/>
</dbReference>
<feature type="domain" description="B box-type" evidence="6">
    <location>
        <begin position="170"/>
        <end position="203"/>
    </location>
</feature>
<evidence type="ECO:0000256" key="4">
    <source>
        <dbReference type="PROSITE-ProRule" id="PRU00024"/>
    </source>
</evidence>
<dbReference type="Gene3D" id="3.30.40.10">
    <property type="entry name" value="Zinc/RING finger domain, C3HC4 (zinc finger)"/>
    <property type="match status" value="1"/>
</dbReference>
<feature type="domain" description="B box-type" evidence="6">
    <location>
        <begin position="107"/>
        <end position="157"/>
    </location>
</feature>
<evidence type="ECO:0000313" key="7">
    <source>
        <dbReference type="EMBL" id="VDI52422.1"/>
    </source>
</evidence>
<keyword evidence="2 4" id="KW-0863">Zinc-finger</keyword>
<evidence type="ECO:0000256" key="2">
    <source>
        <dbReference type="ARBA" id="ARBA00022771"/>
    </source>
</evidence>
<proteinExistence type="predicted"/>
<dbReference type="SUPFAM" id="SSF57850">
    <property type="entry name" value="RING/U-box"/>
    <property type="match status" value="1"/>
</dbReference>
<name>A0A8B6FMJ6_MYTGA</name>
<keyword evidence="3" id="KW-0862">Zinc</keyword>
<dbReference type="PANTHER" id="PTHR25462">
    <property type="entry name" value="BONUS, ISOFORM C-RELATED"/>
    <property type="match status" value="1"/>
</dbReference>
<dbReference type="InterPro" id="IPR001841">
    <property type="entry name" value="Znf_RING"/>
</dbReference>
<dbReference type="PANTHER" id="PTHR25462:SF229">
    <property type="entry name" value="TRANSCRIPTION INTERMEDIARY FACTOR 1-BETA"/>
    <property type="match status" value="1"/>
</dbReference>